<evidence type="ECO:0008006" key="3">
    <source>
        <dbReference type="Google" id="ProtNLM"/>
    </source>
</evidence>
<protein>
    <recommendedName>
        <fullName evidence="3">DUF1697 domain-containing protein</fullName>
    </recommendedName>
</protein>
<accession>A0A2A4GD88</accession>
<dbReference type="InterPro" id="IPR012545">
    <property type="entry name" value="DUF1697"/>
</dbReference>
<keyword evidence="2" id="KW-1185">Reference proteome</keyword>
<organism evidence="1 2">
    <name type="scientific">Sediminicola luteus</name>
    <dbReference type="NCBI Taxonomy" id="319238"/>
    <lineage>
        <taxon>Bacteria</taxon>
        <taxon>Pseudomonadati</taxon>
        <taxon>Bacteroidota</taxon>
        <taxon>Flavobacteriia</taxon>
        <taxon>Flavobacteriales</taxon>
        <taxon>Flavobacteriaceae</taxon>
        <taxon>Sediminicola</taxon>
    </lineage>
</organism>
<proteinExistence type="predicted"/>
<dbReference type="SUPFAM" id="SSF160379">
    <property type="entry name" value="SP0830-like"/>
    <property type="match status" value="1"/>
</dbReference>
<name>A0A2A4GD88_9FLAO</name>
<dbReference type="RefSeq" id="WP_097441471.1">
    <property type="nucleotide sequence ID" value="NZ_NBWU01000001.1"/>
</dbReference>
<dbReference type="Proteomes" id="UP000219559">
    <property type="component" value="Unassembled WGS sequence"/>
</dbReference>
<dbReference type="PANTHER" id="PTHR36439:SF1">
    <property type="entry name" value="DUF1697 DOMAIN-CONTAINING PROTEIN"/>
    <property type="match status" value="1"/>
</dbReference>
<dbReference type="EMBL" id="NBWU01000001">
    <property type="protein sequence ID" value="PCE65946.1"/>
    <property type="molecule type" value="Genomic_DNA"/>
</dbReference>
<dbReference type="PANTHER" id="PTHR36439">
    <property type="entry name" value="BLL4334 PROTEIN"/>
    <property type="match status" value="1"/>
</dbReference>
<sequence>MQKFIAFLRGINVGGHRIIKMAELRQVLAQAGYAEVRTYIQSGNLVFASKELDAGKHAQNLTQLIFDHFGFEVPVMVLLPKDVERILASNPYLGTELMVSAPVYFSILSNIPTPEKLLALEAISYPDEHFNIVGNCIYAIYPKGTGKAKLNHAFFEKKLGVSMTTRNLRTMTTMLGMAAI</sequence>
<dbReference type="PIRSF" id="PIRSF008502">
    <property type="entry name" value="UCP008502"/>
    <property type="match status" value="1"/>
</dbReference>
<comment type="caution">
    <text evidence="1">The sequence shown here is derived from an EMBL/GenBank/DDBJ whole genome shotgun (WGS) entry which is preliminary data.</text>
</comment>
<dbReference type="Pfam" id="PF08002">
    <property type="entry name" value="DUF1697"/>
    <property type="match status" value="1"/>
</dbReference>
<reference evidence="1 2" key="1">
    <citation type="submission" date="2017-04" db="EMBL/GenBank/DDBJ databases">
        <title>A new member of the family Flavobacteriaceae isolated from ascidians.</title>
        <authorList>
            <person name="Chen L."/>
        </authorList>
    </citation>
    <scope>NUCLEOTIDE SEQUENCE [LARGE SCALE GENOMIC DNA]</scope>
    <source>
        <strain evidence="1 2">HQA918</strain>
    </source>
</reference>
<evidence type="ECO:0000313" key="2">
    <source>
        <dbReference type="Proteomes" id="UP000219559"/>
    </source>
</evidence>
<evidence type="ECO:0000313" key="1">
    <source>
        <dbReference type="EMBL" id="PCE65946.1"/>
    </source>
</evidence>
<dbReference type="AlphaFoldDB" id="A0A2A4GD88"/>
<dbReference type="Gene3D" id="3.30.70.1280">
    <property type="entry name" value="SP0830-like domains"/>
    <property type="match status" value="1"/>
</dbReference>
<dbReference type="OrthoDB" id="9806494at2"/>
<gene>
    <name evidence="1" type="ORF">B7P33_01190</name>
</gene>